<reference evidence="2" key="1">
    <citation type="submission" date="2022-01" db="EMBL/GenBank/DDBJ databases">
        <authorList>
            <person name="Braso-Vives M."/>
        </authorList>
    </citation>
    <scope>NUCLEOTIDE SEQUENCE</scope>
</reference>
<feature type="compositionally biased region" description="Polar residues" evidence="1">
    <location>
        <begin position="149"/>
        <end position="165"/>
    </location>
</feature>
<dbReference type="PANTHER" id="PTHR48465:SF1">
    <property type="entry name" value="PROTEIN SSUH2 HOMOLOG"/>
    <property type="match status" value="1"/>
</dbReference>
<keyword evidence="3" id="KW-1185">Reference proteome</keyword>
<name>A0A8J9YRV9_BRALA</name>
<feature type="compositionally biased region" description="Pro residues" evidence="1">
    <location>
        <begin position="179"/>
        <end position="188"/>
    </location>
</feature>
<evidence type="ECO:0000313" key="3">
    <source>
        <dbReference type="Proteomes" id="UP000838412"/>
    </source>
</evidence>
<feature type="compositionally biased region" description="Polar residues" evidence="1">
    <location>
        <begin position="121"/>
        <end position="131"/>
    </location>
</feature>
<dbReference type="Proteomes" id="UP000838412">
    <property type="component" value="Chromosome 10"/>
</dbReference>
<dbReference type="EMBL" id="OV696695">
    <property type="protein sequence ID" value="CAH1237902.1"/>
    <property type="molecule type" value="Genomic_DNA"/>
</dbReference>
<feature type="compositionally biased region" description="Pro residues" evidence="1">
    <location>
        <begin position="133"/>
        <end position="142"/>
    </location>
</feature>
<protein>
    <submittedName>
        <fullName evidence="2">SSUH2 protein</fullName>
    </submittedName>
</protein>
<dbReference type="AlphaFoldDB" id="A0A8J9YRV9"/>
<organism evidence="2 3">
    <name type="scientific">Branchiostoma lanceolatum</name>
    <name type="common">Common lancelet</name>
    <name type="synonym">Amphioxus lanceolatum</name>
    <dbReference type="NCBI Taxonomy" id="7740"/>
    <lineage>
        <taxon>Eukaryota</taxon>
        <taxon>Metazoa</taxon>
        <taxon>Chordata</taxon>
        <taxon>Cephalochordata</taxon>
        <taxon>Leptocardii</taxon>
        <taxon>Amphioxiformes</taxon>
        <taxon>Branchiostomatidae</taxon>
        <taxon>Branchiostoma</taxon>
    </lineage>
</organism>
<accession>A0A8J9YRV9</accession>
<sequence length="579" mass="62537">MAIGVAPSLISVYSGVFRYKGGPYTRTAVQRSVGRFTNHDFCRIGSVLVNRVTMEMTATQPRPPEDPAYPSSTVQPPSLPPGDPAYGNQSPAATSFGPAHPAGHVQPTSMPPGDPAYAPVGNQSPTSTSVGPIQPPSLPPGDPAYAPAGSQSPTANIGQPQSFGTTGPVYPLGTNQSQPGPPPDPAYPPGTNQSQQVPPPDPAYPPGINQSRPAGPGDPVYPPGQQTYPQPPPGGPPAFAPGPGYAPPPMAMPASPVAEGQSPVQEAEMKSYQDVTEDEARELFAEFVSQQACWGSKPAEGFEFDSLTHSNAHHYTLETFSEKRWTEMTHTPFTGQCVDSREYGTPPDKWNVPQNPPALFQDDSRSVEMQHTASVRDCHNCDGSGKLNCPECESRGHVMCRRCDGTRVVAEGPNDQPCPCHECVGTGVVACSDCNGSGWGNCDCCQGHGQLKHYEQLNIEWRNHVSDHIVERSPLPDDLMKTVSGKQIFRDERFRVFPLANVDAEIIEHSNRLVQEHNTAHAGPDERIHMQRHTLTTKPVAEATYTWNGTAYTFYIYGSERRVFVPDYADTCCWGCAIL</sequence>
<evidence type="ECO:0000256" key="1">
    <source>
        <dbReference type="SAM" id="MobiDB-lite"/>
    </source>
</evidence>
<feature type="region of interest" description="Disordered" evidence="1">
    <location>
        <begin position="58"/>
        <end position="275"/>
    </location>
</feature>
<evidence type="ECO:0000313" key="2">
    <source>
        <dbReference type="EMBL" id="CAH1237902.1"/>
    </source>
</evidence>
<proteinExistence type="predicted"/>
<feature type="compositionally biased region" description="Pro residues" evidence="1">
    <location>
        <begin position="229"/>
        <end position="251"/>
    </location>
</feature>
<gene>
    <name evidence="2" type="primary">SSUH2</name>
    <name evidence="2" type="ORF">BLAG_LOCUS2691</name>
</gene>
<dbReference type="PANTHER" id="PTHR48465">
    <property type="entry name" value="PROTEIN SSUH2 HOMOLOG"/>
    <property type="match status" value="1"/>
</dbReference>
<dbReference type="OrthoDB" id="3355217at2759"/>
<dbReference type="InterPro" id="IPR052789">
    <property type="entry name" value="SSUH2_homolog"/>
</dbReference>